<dbReference type="InterPro" id="IPR001764">
    <property type="entry name" value="Glyco_hydro_3_N"/>
</dbReference>
<dbReference type="PRINTS" id="PR00133">
    <property type="entry name" value="GLHYDRLASE3"/>
</dbReference>
<dbReference type="CDD" id="cd04084">
    <property type="entry name" value="CBM6_xylanase-like"/>
    <property type="match status" value="1"/>
</dbReference>
<dbReference type="Pfam" id="PF01915">
    <property type="entry name" value="Glyco_hydro_3_C"/>
    <property type="match status" value="1"/>
</dbReference>
<dbReference type="Gene3D" id="3.20.20.300">
    <property type="entry name" value="Glycoside hydrolase, family 3, N-terminal domain"/>
    <property type="match status" value="1"/>
</dbReference>
<dbReference type="InterPro" id="IPR017853">
    <property type="entry name" value="GH"/>
</dbReference>
<dbReference type="CDD" id="cd23343">
    <property type="entry name" value="beta-trefoil_FSCN_BglX-like"/>
    <property type="match status" value="1"/>
</dbReference>
<accession>A0ABP7G6U8</accession>
<evidence type="ECO:0000313" key="6">
    <source>
        <dbReference type="Proteomes" id="UP001500908"/>
    </source>
</evidence>
<dbReference type="SMART" id="SM01217">
    <property type="entry name" value="Fn3_like"/>
    <property type="match status" value="1"/>
</dbReference>
<keyword evidence="2" id="KW-0732">Signal</keyword>
<dbReference type="SUPFAM" id="SSF50405">
    <property type="entry name" value="Actin-crosslinking proteins"/>
    <property type="match status" value="1"/>
</dbReference>
<keyword evidence="3 5" id="KW-0378">Hydrolase</keyword>
<dbReference type="Pfam" id="PF14310">
    <property type="entry name" value="Fn3-like"/>
    <property type="match status" value="1"/>
</dbReference>
<dbReference type="InterPro" id="IPR008979">
    <property type="entry name" value="Galactose-bd-like_sf"/>
</dbReference>
<evidence type="ECO:0000313" key="5">
    <source>
        <dbReference type="EMBL" id="GAA3756095.1"/>
    </source>
</evidence>
<dbReference type="SUPFAM" id="SSF51445">
    <property type="entry name" value="(Trans)glycosidases"/>
    <property type="match status" value="1"/>
</dbReference>
<dbReference type="PANTHER" id="PTHR42721">
    <property type="entry name" value="SUGAR HYDROLASE-RELATED"/>
    <property type="match status" value="1"/>
</dbReference>
<dbReference type="SMART" id="SM00606">
    <property type="entry name" value="CBD_IV"/>
    <property type="match status" value="1"/>
</dbReference>
<dbReference type="SUPFAM" id="SSF52279">
    <property type="entry name" value="Beta-D-glucan exohydrolase, C-terminal domain"/>
    <property type="match status" value="1"/>
</dbReference>
<dbReference type="GO" id="GO:0016787">
    <property type="term" value="F:hydrolase activity"/>
    <property type="evidence" value="ECO:0007669"/>
    <property type="project" value="UniProtKB-KW"/>
</dbReference>
<comment type="caution">
    <text evidence="5">The sequence shown here is derived from an EMBL/GenBank/DDBJ whole genome shotgun (WGS) entry which is preliminary data.</text>
</comment>
<dbReference type="InterPro" id="IPR036881">
    <property type="entry name" value="Glyco_hydro_3_C_sf"/>
</dbReference>
<dbReference type="Gene3D" id="2.60.120.380">
    <property type="match status" value="1"/>
</dbReference>
<dbReference type="Pfam" id="PF03422">
    <property type="entry name" value="CBM_6"/>
    <property type="match status" value="1"/>
</dbReference>
<dbReference type="InterPro" id="IPR002772">
    <property type="entry name" value="Glyco_hydro_3_C"/>
</dbReference>
<dbReference type="Pfam" id="PF00933">
    <property type="entry name" value="Glyco_hydro_3"/>
    <property type="match status" value="1"/>
</dbReference>
<comment type="similarity">
    <text evidence="1">Belongs to the glycosyl hydrolase 3 family.</text>
</comment>
<dbReference type="InterPro" id="IPR044993">
    <property type="entry name" value="BXL"/>
</dbReference>
<evidence type="ECO:0000259" key="4">
    <source>
        <dbReference type="PROSITE" id="PS51175"/>
    </source>
</evidence>
<dbReference type="Gene3D" id="2.60.40.10">
    <property type="entry name" value="Immunoglobulins"/>
    <property type="match status" value="1"/>
</dbReference>
<dbReference type="EMBL" id="BAABDD010000022">
    <property type="protein sequence ID" value="GAA3756095.1"/>
    <property type="molecule type" value="Genomic_DNA"/>
</dbReference>
<evidence type="ECO:0000256" key="3">
    <source>
        <dbReference type="ARBA" id="ARBA00022801"/>
    </source>
</evidence>
<dbReference type="InterPro" id="IPR013783">
    <property type="entry name" value="Ig-like_fold"/>
</dbReference>
<organism evidence="5 6">
    <name type="scientific">Salinactinospora qingdaonensis</name>
    <dbReference type="NCBI Taxonomy" id="702744"/>
    <lineage>
        <taxon>Bacteria</taxon>
        <taxon>Bacillati</taxon>
        <taxon>Actinomycetota</taxon>
        <taxon>Actinomycetes</taxon>
        <taxon>Streptosporangiales</taxon>
        <taxon>Nocardiopsidaceae</taxon>
        <taxon>Salinactinospora</taxon>
    </lineage>
</organism>
<gene>
    <name evidence="5" type="ORF">GCM10022402_38220</name>
</gene>
<evidence type="ECO:0000256" key="2">
    <source>
        <dbReference type="ARBA" id="ARBA00022729"/>
    </source>
</evidence>
<dbReference type="InterPro" id="IPR005084">
    <property type="entry name" value="CBM6"/>
</dbReference>
<dbReference type="InterPro" id="IPR036962">
    <property type="entry name" value="Glyco_hydro_3_N_sf"/>
</dbReference>
<sequence length="964" mass="104588">MTDDSAAFRDSRLSFDERVDDLLERLTTSEKIALLHQFTPAFPHLGISAFRTGQEALHGVAWMGPATVFPQAVGLGATWHPELLREVGTAVGTEVRAMRARDSRVGLNVWSPTVNLLRDPRWGRNEEGYAEDPRLTAALATAYSGGLRGDHPVYWRTAPLLKHWLAHNNETDRSVTSSSVRARVLHEYELPAFRGPVVAGTVIGVMPAYNLVNGRPNHVGSHLRDHLRAWTDAELVVCSDAAAPSNLVDEEHYFDTHEESHAAALRAGVDSFTDHDQDSSKTIARLTTALEAGLIETADIDRAARRLLLMRLRLGEFDPDVDPYAGIGVDQIDTPHHQALAQRAAEEAVVLLKNDAALPLDSGRMRRLAVVGPLADEVKLDWYSGDLIRRCSPLEGLRERLGAGTVVHAEGADRILLQAVDGGRWLTVAPETPDRSGEDSAALNPAHVSGTTELPPVTLSDVPSELDLLDWGGGVVTLRAVANRHYLSVGDDDLLRADKEQPGGWVVQETFHLEPVSTEGGNSGAHRLFHLGSGRYVSADPATGALRVFSRDAETAEHFMVLPVSEGASAVADAARDADAVLVVVGNDPHINGRETEDRADVELPAQQRRLVEAARAANPRTILAMTSSYPYAVPDLHEELPALLWSAHGGQAAGHALARVLLGEVSPAGRLPQTWYRSTGDLPDLLDYDIIGAGATYQYFTGPVLYPFGHGLSYTSFGYTDLRVERSETTVTAEFTVTNTGERPGDEVAQLYIRALDPRVPRPRRELRGHWRGHLRPGESQRVSLAFPVTELGHWDVAHGRWTVDPGSYEILVGRSSEAIELRSVVTVTGAAPQPRPALSDGIEACAFDECDGIVLADRDKQRGDVVACDGEHPGRLLFRDCDLTPAPRTVTFEVARESAGAASVELRSGETPIATATVPSTGDRYTWTRVSVPVAIPAGTHDLRLILCGSLRLNRVDFSATG</sequence>
<dbReference type="InterPro" id="IPR006584">
    <property type="entry name" value="Cellulose-bd_IV"/>
</dbReference>
<name>A0ABP7G6U8_9ACTN</name>
<dbReference type="SUPFAM" id="SSF49785">
    <property type="entry name" value="Galactose-binding domain-like"/>
    <property type="match status" value="1"/>
</dbReference>
<protein>
    <submittedName>
        <fullName evidence="5">Glycoside hydrolase family 3 C-terminal domain-containing protein</fullName>
    </submittedName>
</protein>
<dbReference type="Gene3D" id="2.60.120.260">
    <property type="entry name" value="Galactose-binding domain-like"/>
    <property type="match status" value="1"/>
</dbReference>
<evidence type="ECO:0000256" key="1">
    <source>
        <dbReference type="ARBA" id="ARBA00005336"/>
    </source>
</evidence>
<dbReference type="Proteomes" id="UP001500908">
    <property type="component" value="Unassembled WGS sequence"/>
</dbReference>
<dbReference type="InterPro" id="IPR008999">
    <property type="entry name" value="Actin-crosslinking"/>
</dbReference>
<reference evidence="6" key="1">
    <citation type="journal article" date="2019" name="Int. J. Syst. Evol. Microbiol.">
        <title>The Global Catalogue of Microorganisms (GCM) 10K type strain sequencing project: providing services to taxonomists for standard genome sequencing and annotation.</title>
        <authorList>
            <consortium name="The Broad Institute Genomics Platform"/>
            <consortium name="The Broad Institute Genome Sequencing Center for Infectious Disease"/>
            <person name="Wu L."/>
            <person name="Ma J."/>
        </authorList>
    </citation>
    <scope>NUCLEOTIDE SEQUENCE [LARGE SCALE GENOMIC DNA]</scope>
    <source>
        <strain evidence="6">JCM 17137</strain>
    </source>
</reference>
<proteinExistence type="inferred from homology"/>
<keyword evidence="6" id="KW-1185">Reference proteome</keyword>
<feature type="domain" description="CBM6" evidence="4">
    <location>
        <begin position="842"/>
        <end position="961"/>
    </location>
</feature>
<dbReference type="PANTHER" id="PTHR42721:SF3">
    <property type="entry name" value="BETA-D-XYLOSIDASE 5-RELATED"/>
    <property type="match status" value="1"/>
</dbReference>
<dbReference type="RefSeq" id="WP_344974148.1">
    <property type="nucleotide sequence ID" value="NZ_BAABDD010000022.1"/>
</dbReference>
<dbReference type="InterPro" id="IPR026891">
    <property type="entry name" value="Fn3-like"/>
</dbReference>
<dbReference type="Gene3D" id="3.40.50.1700">
    <property type="entry name" value="Glycoside hydrolase family 3 C-terminal domain"/>
    <property type="match status" value="1"/>
</dbReference>
<dbReference type="PROSITE" id="PS51175">
    <property type="entry name" value="CBM6"/>
    <property type="match status" value="1"/>
</dbReference>